<protein>
    <recommendedName>
        <fullName evidence="1">VWFA domain-containing protein</fullName>
    </recommendedName>
</protein>
<dbReference type="Gene3D" id="3.40.50.410">
    <property type="entry name" value="von Willebrand factor, type A domain"/>
    <property type="match status" value="1"/>
</dbReference>
<dbReference type="EMBL" id="BMPU01000001">
    <property type="protein sequence ID" value="GGM45250.1"/>
    <property type="molecule type" value="Genomic_DNA"/>
</dbReference>
<evidence type="ECO:0000313" key="3">
    <source>
        <dbReference type="Proteomes" id="UP000653477"/>
    </source>
</evidence>
<dbReference type="RefSeq" id="WP_188807031.1">
    <property type="nucleotide sequence ID" value="NZ_BMPU01000001.1"/>
</dbReference>
<reference evidence="3" key="1">
    <citation type="journal article" date="2019" name="Int. J. Syst. Evol. Microbiol.">
        <title>The Global Catalogue of Microorganisms (GCM) 10K type strain sequencing project: providing services to taxonomists for standard genome sequencing and annotation.</title>
        <authorList>
            <consortium name="The Broad Institute Genomics Platform"/>
            <consortium name="The Broad Institute Genome Sequencing Center for Infectious Disease"/>
            <person name="Wu L."/>
            <person name="Ma J."/>
        </authorList>
    </citation>
    <scope>NUCLEOTIDE SEQUENCE [LARGE SCALE GENOMIC DNA]</scope>
    <source>
        <strain evidence="3">JCM 30531</strain>
    </source>
</reference>
<dbReference type="Pfam" id="PF13519">
    <property type="entry name" value="VWA_2"/>
    <property type="match status" value="1"/>
</dbReference>
<dbReference type="Proteomes" id="UP000653477">
    <property type="component" value="Unassembled WGS sequence"/>
</dbReference>
<sequence>MCLLFITNQSVSARTFRDVFLVDVSASMSGQGDKSSASVFEHMRTELRDAFDTAKDAQVDLLTFGTNVFTTNRFELPKELPSMDEFLQGLTPRTGRTDIYAAWAAGAPLLQDSTSRLFLISDG</sequence>
<feature type="domain" description="VWFA" evidence="1">
    <location>
        <begin position="19"/>
        <end position="123"/>
    </location>
</feature>
<gene>
    <name evidence="2" type="ORF">GCM10007088_00160</name>
</gene>
<dbReference type="SUPFAM" id="SSF53300">
    <property type="entry name" value="vWA-like"/>
    <property type="match status" value="1"/>
</dbReference>
<evidence type="ECO:0000259" key="1">
    <source>
        <dbReference type="Pfam" id="PF13519"/>
    </source>
</evidence>
<dbReference type="CDD" id="cd00198">
    <property type="entry name" value="vWFA"/>
    <property type="match status" value="1"/>
</dbReference>
<keyword evidence="3" id="KW-1185">Reference proteome</keyword>
<comment type="caution">
    <text evidence="2">The sequence shown here is derived from an EMBL/GenBank/DDBJ whole genome shotgun (WGS) entry which is preliminary data.</text>
</comment>
<name>A0ABQ2H5G7_9PORP</name>
<proteinExistence type="predicted"/>
<dbReference type="InterPro" id="IPR002035">
    <property type="entry name" value="VWF_A"/>
</dbReference>
<organism evidence="2 3">
    <name type="scientific">Porphyromonas pasteri</name>
    <dbReference type="NCBI Taxonomy" id="1583331"/>
    <lineage>
        <taxon>Bacteria</taxon>
        <taxon>Pseudomonadati</taxon>
        <taxon>Bacteroidota</taxon>
        <taxon>Bacteroidia</taxon>
        <taxon>Bacteroidales</taxon>
        <taxon>Porphyromonadaceae</taxon>
        <taxon>Porphyromonas</taxon>
    </lineage>
</organism>
<evidence type="ECO:0000313" key="2">
    <source>
        <dbReference type="EMBL" id="GGM45250.1"/>
    </source>
</evidence>
<dbReference type="InterPro" id="IPR036465">
    <property type="entry name" value="vWFA_dom_sf"/>
</dbReference>
<accession>A0ABQ2H5G7</accession>